<evidence type="ECO:0000259" key="2">
    <source>
        <dbReference type="PROSITE" id="PS50943"/>
    </source>
</evidence>
<dbReference type="RefSeq" id="WP_175588240.1">
    <property type="nucleotide sequence ID" value="NZ_JABWGN010000002.1"/>
</dbReference>
<dbReference type="EMBL" id="JABWGN010000002">
    <property type="protein sequence ID" value="NUW30789.1"/>
    <property type="molecule type" value="Genomic_DNA"/>
</dbReference>
<sequence>MATIADRLDLALRERGLSGAQVAAELTEAGIPITRAYVSQLRTGKQTNPTLQVLRALASCLQVSVGWLVGEESPGAGSAAVDDLQARAAAVGAAASGLSDGSLAVLRGVIDLARRAEGLSESPEAGPRPAPEAPAVPAARTTLAPPVRAALGERLRGLREAAGLTAEQVESALGRGTVRVEAAESGRAAPAPALVERLLDLYGVTALPAREHVLSLARGEREPAWWDTAAVPVWLATAFALEQRAAVIRVYDPRTVPALLQTEAYARAAIGVAGPATLGQGSVEAAVRLVLARQEMVFAGRGPVVWAIMDEGVLLRSIAEPAVHLAQLDSLIDLAKRPGVSLHLLPLDDPAYLPRTGPFTLWRYAEAFEPDIACAHTVERDELITEPGAVEAYHQAFAKLSVTTTTREETLDLLNTHRDRIARG</sequence>
<dbReference type="SMART" id="SM00530">
    <property type="entry name" value="HTH_XRE"/>
    <property type="match status" value="2"/>
</dbReference>
<dbReference type="Pfam" id="PF13560">
    <property type="entry name" value="HTH_31"/>
    <property type="match status" value="1"/>
</dbReference>
<proteinExistence type="predicted"/>
<evidence type="ECO:0000256" key="1">
    <source>
        <dbReference type="SAM" id="MobiDB-lite"/>
    </source>
</evidence>
<dbReference type="PROSITE" id="PS50943">
    <property type="entry name" value="HTH_CROC1"/>
    <property type="match status" value="1"/>
</dbReference>
<dbReference type="AlphaFoldDB" id="A0A7Y6I5D8"/>
<dbReference type="InterPro" id="IPR052345">
    <property type="entry name" value="Rad_response_metalloprotease"/>
</dbReference>
<reference evidence="3 4" key="1">
    <citation type="submission" date="2020-06" db="EMBL/GenBank/DDBJ databases">
        <title>Nonomuraea sp. SMC257, a novel actinomycete isolated from soil.</title>
        <authorList>
            <person name="Chanama M."/>
        </authorList>
    </citation>
    <scope>NUCLEOTIDE SEQUENCE [LARGE SCALE GENOMIC DNA]</scope>
    <source>
        <strain evidence="3 4">SMC257</strain>
    </source>
</reference>
<feature type="region of interest" description="Disordered" evidence="1">
    <location>
        <begin position="118"/>
        <end position="137"/>
    </location>
</feature>
<dbReference type="PANTHER" id="PTHR43236">
    <property type="entry name" value="ANTITOXIN HIGA1"/>
    <property type="match status" value="1"/>
</dbReference>
<accession>A0A7Y6I5D8</accession>
<dbReference type="Gene3D" id="1.10.260.40">
    <property type="entry name" value="lambda repressor-like DNA-binding domains"/>
    <property type="match status" value="2"/>
</dbReference>
<dbReference type="InterPro" id="IPR001387">
    <property type="entry name" value="Cro/C1-type_HTH"/>
</dbReference>
<evidence type="ECO:0000313" key="4">
    <source>
        <dbReference type="Proteomes" id="UP000586042"/>
    </source>
</evidence>
<gene>
    <name evidence="3" type="ORF">HTZ77_05055</name>
</gene>
<dbReference type="InterPro" id="IPR043917">
    <property type="entry name" value="DUF5753"/>
</dbReference>
<dbReference type="PANTHER" id="PTHR43236:SF2">
    <property type="entry name" value="BLL0069 PROTEIN"/>
    <property type="match status" value="1"/>
</dbReference>
<feature type="domain" description="HTH cro/C1-type" evidence="2">
    <location>
        <begin position="33"/>
        <end position="68"/>
    </location>
</feature>
<dbReference type="Pfam" id="PF01381">
    <property type="entry name" value="HTH_3"/>
    <property type="match status" value="1"/>
</dbReference>
<dbReference type="CDD" id="cd00093">
    <property type="entry name" value="HTH_XRE"/>
    <property type="match status" value="2"/>
</dbReference>
<organism evidence="3 4">
    <name type="scientific">Nonomuraea montanisoli</name>
    <dbReference type="NCBI Taxonomy" id="2741721"/>
    <lineage>
        <taxon>Bacteria</taxon>
        <taxon>Bacillati</taxon>
        <taxon>Actinomycetota</taxon>
        <taxon>Actinomycetes</taxon>
        <taxon>Streptosporangiales</taxon>
        <taxon>Streptosporangiaceae</taxon>
        <taxon>Nonomuraea</taxon>
    </lineage>
</organism>
<dbReference type="GO" id="GO:0003677">
    <property type="term" value="F:DNA binding"/>
    <property type="evidence" value="ECO:0007669"/>
    <property type="project" value="InterPro"/>
</dbReference>
<comment type="caution">
    <text evidence="3">The sequence shown here is derived from an EMBL/GenBank/DDBJ whole genome shotgun (WGS) entry which is preliminary data.</text>
</comment>
<dbReference type="SUPFAM" id="SSF47413">
    <property type="entry name" value="lambda repressor-like DNA-binding domains"/>
    <property type="match status" value="2"/>
</dbReference>
<evidence type="ECO:0000313" key="3">
    <source>
        <dbReference type="EMBL" id="NUW30789.1"/>
    </source>
</evidence>
<dbReference type="Proteomes" id="UP000586042">
    <property type="component" value="Unassembled WGS sequence"/>
</dbReference>
<name>A0A7Y6I5D8_9ACTN</name>
<dbReference type="Pfam" id="PF19054">
    <property type="entry name" value="DUF5753"/>
    <property type="match status" value="1"/>
</dbReference>
<protein>
    <submittedName>
        <fullName evidence="3">Helix-turn-helix domain-containing protein</fullName>
    </submittedName>
</protein>
<dbReference type="InterPro" id="IPR010982">
    <property type="entry name" value="Lambda_DNA-bd_dom_sf"/>
</dbReference>
<keyword evidence="4" id="KW-1185">Reference proteome</keyword>